<dbReference type="OrthoDB" id="435433at2759"/>
<evidence type="ECO:0000313" key="1">
    <source>
        <dbReference type="EMBL" id="CAI4019384.1"/>
    </source>
</evidence>
<keyword evidence="3" id="KW-1185">Reference proteome</keyword>
<dbReference type="EMBL" id="CAMXCT030006746">
    <property type="protein sequence ID" value="CAL4806696.1"/>
    <property type="molecule type" value="Genomic_DNA"/>
</dbReference>
<name>A0A9P1GQM8_9DINO</name>
<evidence type="ECO:0000313" key="3">
    <source>
        <dbReference type="Proteomes" id="UP001152797"/>
    </source>
</evidence>
<dbReference type="AlphaFoldDB" id="A0A9P1GQM8"/>
<accession>A0A9P1GQM8</accession>
<organism evidence="1">
    <name type="scientific">Cladocopium goreaui</name>
    <dbReference type="NCBI Taxonomy" id="2562237"/>
    <lineage>
        <taxon>Eukaryota</taxon>
        <taxon>Sar</taxon>
        <taxon>Alveolata</taxon>
        <taxon>Dinophyceae</taxon>
        <taxon>Suessiales</taxon>
        <taxon>Symbiodiniaceae</taxon>
        <taxon>Cladocopium</taxon>
    </lineage>
</organism>
<dbReference type="Proteomes" id="UP001152797">
    <property type="component" value="Unassembled WGS sequence"/>
</dbReference>
<proteinExistence type="predicted"/>
<gene>
    <name evidence="1" type="ORF">C1SCF055_LOCUS43886</name>
</gene>
<reference evidence="2 3" key="2">
    <citation type="submission" date="2024-05" db="EMBL/GenBank/DDBJ databases">
        <authorList>
            <person name="Chen Y."/>
            <person name="Shah S."/>
            <person name="Dougan E. K."/>
            <person name="Thang M."/>
            <person name="Chan C."/>
        </authorList>
    </citation>
    <scope>NUCLEOTIDE SEQUENCE [LARGE SCALE GENOMIC DNA]</scope>
</reference>
<protein>
    <submittedName>
        <fullName evidence="1">Uncharacterized protein</fullName>
    </submittedName>
</protein>
<sequence>MIDFILSHGRYGRLLTLLACCVTPSQQEPLPLVISVDLSRYYTRLLWKPRTALAVAYLLHEPDVQVLAVTTGFSSVGFFSRWFAAHPCQAAEKFLLEMGKAEVPVVCGSKTGFLERDKVDAVLAKLTEGGAHWLVLDSWAAAAAMTLPSNSFQKQILSFSLPGPGVLYQGNGLSHPLTRSFQDESMSAPGLLLRSWQDSFQEAARLRILGLALGWRKDTLQGSGISRCRGSWMQREFERGRIWNVAHGHAIQVLHRLGRIGAVVEGLLQFLLPQDDHALLLAAVTASNNFTMCSKFHAVQGDDQQAILEECRSAFVEDPPDTVYARVNMVFDGSKLLERVVDRMCHVKERSLSAEEL</sequence>
<comment type="caution">
    <text evidence="1">The sequence shown here is derived from an EMBL/GenBank/DDBJ whole genome shotgun (WGS) entry which is preliminary data.</text>
</comment>
<dbReference type="EMBL" id="CAMXCT020006746">
    <property type="protein sequence ID" value="CAL1172759.1"/>
    <property type="molecule type" value="Genomic_DNA"/>
</dbReference>
<dbReference type="EMBL" id="CAMXCT010006746">
    <property type="protein sequence ID" value="CAI4019384.1"/>
    <property type="molecule type" value="Genomic_DNA"/>
</dbReference>
<evidence type="ECO:0000313" key="2">
    <source>
        <dbReference type="EMBL" id="CAL4806696.1"/>
    </source>
</evidence>
<reference evidence="1" key="1">
    <citation type="submission" date="2022-10" db="EMBL/GenBank/DDBJ databases">
        <authorList>
            <person name="Chen Y."/>
            <person name="Dougan E. K."/>
            <person name="Chan C."/>
            <person name="Rhodes N."/>
            <person name="Thang M."/>
        </authorList>
    </citation>
    <scope>NUCLEOTIDE SEQUENCE</scope>
</reference>